<reference evidence="11" key="1">
    <citation type="journal article" date="2020" name="Mol. Plant Microbe">
        <title>Rhizobial microsymbionts of the narrowly endemic Oxytropis species growing in Kamchatka are characterized by significant genetic diversity and possess a set of genes that are associated with T3SS and T6SS secretion systems and can affect the development of symbiosis.</title>
        <authorList>
            <person name="Safronova V."/>
            <person name="Guro P."/>
            <person name="Sazanova A."/>
            <person name="Kuznetsova I."/>
            <person name="Belimov A."/>
            <person name="Yakubov V."/>
            <person name="Chirak E."/>
            <person name="Afonin A."/>
            <person name="Gogolev Y."/>
            <person name="Andronov E."/>
            <person name="Tikhonovich I."/>
        </authorList>
    </citation>
    <scope>NUCLEOTIDE SEQUENCE [LARGE SCALE GENOMIC DNA]</scope>
    <source>
        <strain evidence="11">581</strain>
    </source>
</reference>
<comment type="similarity">
    <text evidence="3">Belongs to the flagella basal body rod proteins family.</text>
</comment>
<dbReference type="RefSeq" id="WP_184518782.1">
    <property type="nucleotide sequence ID" value="NZ_CP050292.1"/>
</dbReference>
<dbReference type="PANTHER" id="PTHR30033:SF1">
    <property type="entry name" value="FLAGELLAR HOOK-ASSOCIATED PROTEIN 1"/>
    <property type="match status" value="1"/>
</dbReference>
<keyword evidence="10" id="KW-0966">Cell projection</keyword>
<dbReference type="EMBL" id="CP050292">
    <property type="protein sequence ID" value="QND72294.1"/>
    <property type="molecule type" value="Genomic_DNA"/>
</dbReference>
<name>A0A7G6TZW2_9BRAD</name>
<feature type="domain" description="Flagellar basal-body/hook protein C-terminal" evidence="8">
    <location>
        <begin position="595"/>
        <end position="633"/>
    </location>
</feature>
<dbReference type="Pfam" id="PF00460">
    <property type="entry name" value="Flg_bb_rod"/>
    <property type="match status" value="1"/>
</dbReference>
<dbReference type="GO" id="GO:0009425">
    <property type="term" value="C:bacterial-type flagellum basal body"/>
    <property type="evidence" value="ECO:0007669"/>
    <property type="project" value="UniProtKB-SubCell"/>
</dbReference>
<dbReference type="AlphaFoldDB" id="A0A7G6TZW2"/>
<dbReference type="GO" id="GO:0005198">
    <property type="term" value="F:structural molecule activity"/>
    <property type="evidence" value="ECO:0007669"/>
    <property type="project" value="InterPro"/>
</dbReference>
<dbReference type="KEGG" id="trb:HB776_14455"/>
<dbReference type="Pfam" id="PF06429">
    <property type="entry name" value="Flg_bbr_C"/>
    <property type="match status" value="1"/>
</dbReference>
<keyword evidence="10" id="KW-0282">Flagellum</keyword>
<dbReference type="Pfam" id="PF22638">
    <property type="entry name" value="FlgK_D1"/>
    <property type="match status" value="1"/>
</dbReference>
<protein>
    <recommendedName>
        <fullName evidence="4">Flagellar hook-associated protein 1</fullName>
    </recommendedName>
</protein>
<dbReference type="GO" id="GO:0009424">
    <property type="term" value="C:bacterial-type flagellum hook"/>
    <property type="evidence" value="ECO:0007669"/>
    <property type="project" value="InterPro"/>
</dbReference>
<dbReference type="InterPro" id="IPR001444">
    <property type="entry name" value="Flag_bb_rod_N"/>
</dbReference>
<gene>
    <name evidence="10" type="primary">flgK</name>
    <name evidence="10" type="ORF">HB776_14455</name>
</gene>
<evidence type="ECO:0000256" key="5">
    <source>
        <dbReference type="ARBA" id="ARBA00022525"/>
    </source>
</evidence>
<evidence type="ECO:0000259" key="7">
    <source>
        <dbReference type="Pfam" id="PF00460"/>
    </source>
</evidence>
<dbReference type="GO" id="GO:0005576">
    <property type="term" value="C:extracellular region"/>
    <property type="evidence" value="ECO:0007669"/>
    <property type="project" value="UniProtKB-SubCell"/>
</dbReference>
<evidence type="ECO:0000313" key="10">
    <source>
        <dbReference type="EMBL" id="QND72294.1"/>
    </source>
</evidence>
<organism evidence="10 11">
    <name type="scientific">Tardiphaga robiniae</name>
    <dbReference type="NCBI Taxonomy" id="943830"/>
    <lineage>
        <taxon>Bacteria</taxon>
        <taxon>Pseudomonadati</taxon>
        <taxon>Pseudomonadota</taxon>
        <taxon>Alphaproteobacteria</taxon>
        <taxon>Hyphomicrobiales</taxon>
        <taxon>Nitrobacteraceae</taxon>
        <taxon>Tardiphaga</taxon>
    </lineage>
</organism>
<dbReference type="InterPro" id="IPR002371">
    <property type="entry name" value="FlgK"/>
</dbReference>
<dbReference type="SUPFAM" id="SSF64518">
    <property type="entry name" value="Phase 1 flagellin"/>
    <property type="match status" value="1"/>
</dbReference>
<evidence type="ECO:0000256" key="3">
    <source>
        <dbReference type="ARBA" id="ARBA00009677"/>
    </source>
</evidence>
<evidence type="ECO:0000256" key="2">
    <source>
        <dbReference type="ARBA" id="ARBA00004613"/>
    </source>
</evidence>
<sequence>MSLNDALSIAMSGLRANQAAMSLVSSNVANAETPGYIRKSTDQVAVNSGNGSSVRTVGVNRELDQYIQAQLRTETSGAGYASLRSSFLQQMQSLYGDPGSVGSLEYSFNALTTAVQALSTSADSQSARIGVLNAAQTLAQQLNSMTQGIQSLRSTAESGIKDSVTTANTLMKQIAKINNQLTANPQGGTSTDSNTAALLDQRDQYVTQLSQLMDIRVTTNGANQVTIFTGSGVQLVGNEAATLAFNAQGTVSADTTWSADPSKSNLGSVVIEFPNGGSIDLTAAGAIKSGTIAAYTELRDKTLVEAQNQLDQFAASISSALSDKTTAGSVFPVPTVPPTALPAGTPTGFTLDVSQMKPGNVIHFTYTDTDTATNTQREISFMRVDDPSVLPLPNTATTNPNDTVIGLDFSSGFGSVLNQLNAALGGQATFSGTAGALTVVNNPAFANINAASVTVTQGPTDLSNGSPELALFTDNGAAYSGGISKNGSQMAGLAGRLAINNAVVADPSKLVVYSGSTAAGDTTRSALLLNQLNNASFTYSPATGTGSDTAPFKGTLSSYMRQFVGQQGAAADSAKQLADGQNVVLNTLDKKMADASGVNMDDEMAHLLSLQNAYSANARVMSTVNELYKTLMQAF</sequence>
<evidence type="ECO:0000259" key="9">
    <source>
        <dbReference type="Pfam" id="PF22638"/>
    </source>
</evidence>
<keyword evidence="10" id="KW-0969">Cilium</keyword>
<dbReference type="Proteomes" id="UP000515291">
    <property type="component" value="Chromosome"/>
</dbReference>
<feature type="domain" description="Flagellar basal body rod protein N-terminal" evidence="7">
    <location>
        <begin position="8"/>
        <end position="36"/>
    </location>
</feature>
<keyword evidence="5" id="KW-0964">Secreted</keyword>
<feature type="domain" description="Flagellar hook-associated protein FlgK helical" evidence="9">
    <location>
        <begin position="88"/>
        <end position="328"/>
    </location>
</feature>
<evidence type="ECO:0000256" key="6">
    <source>
        <dbReference type="ARBA" id="ARBA00023143"/>
    </source>
</evidence>
<evidence type="ECO:0000256" key="1">
    <source>
        <dbReference type="ARBA" id="ARBA00004117"/>
    </source>
</evidence>
<dbReference type="PANTHER" id="PTHR30033">
    <property type="entry name" value="FLAGELLAR HOOK-ASSOCIATED PROTEIN 1"/>
    <property type="match status" value="1"/>
</dbReference>
<evidence type="ECO:0000313" key="11">
    <source>
        <dbReference type="Proteomes" id="UP000515291"/>
    </source>
</evidence>
<proteinExistence type="inferred from homology"/>
<dbReference type="InterPro" id="IPR053927">
    <property type="entry name" value="FlgK_helical"/>
</dbReference>
<dbReference type="PRINTS" id="PR01005">
    <property type="entry name" value="FLGHOOKAP1"/>
</dbReference>
<dbReference type="GO" id="GO:0044780">
    <property type="term" value="P:bacterial-type flagellum assembly"/>
    <property type="evidence" value="ECO:0007669"/>
    <property type="project" value="InterPro"/>
</dbReference>
<dbReference type="NCBIfam" id="TIGR02492">
    <property type="entry name" value="flgK_ends"/>
    <property type="match status" value="1"/>
</dbReference>
<evidence type="ECO:0000259" key="8">
    <source>
        <dbReference type="Pfam" id="PF06429"/>
    </source>
</evidence>
<dbReference type="InterPro" id="IPR010930">
    <property type="entry name" value="Flg_bb/hook_C_dom"/>
</dbReference>
<comment type="subcellular location">
    <subcellularLocation>
        <location evidence="1">Bacterial flagellum basal body</location>
    </subcellularLocation>
    <subcellularLocation>
        <location evidence="2">Secreted</location>
    </subcellularLocation>
</comment>
<accession>A0A7G6TZW2</accession>
<evidence type="ECO:0000256" key="4">
    <source>
        <dbReference type="ARBA" id="ARBA00016244"/>
    </source>
</evidence>
<keyword evidence="6" id="KW-0975">Bacterial flagellum</keyword>